<dbReference type="Gene3D" id="3.40.50.300">
    <property type="entry name" value="P-loop containing nucleotide triphosphate hydrolases"/>
    <property type="match status" value="1"/>
</dbReference>
<dbReference type="CDD" id="cd02022">
    <property type="entry name" value="DPCK"/>
    <property type="match status" value="1"/>
</dbReference>
<evidence type="ECO:0000256" key="5">
    <source>
        <dbReference type="HAMAP-Rule" id="MF_00376"/>
    </source>
</evidence>
<keyword evidence="3 5" id="KW-0067">ATP-binding</keyword>
<sequence>MKRLLYTVGLTGGIGSGKSTLAAMLARRGAAVYSADVQAKELMDSDPVLMAGIRALLGERAYVQGRLDRGYVAGKVFADAGLLARLDALVHPAVYWDFEHWRLCAQGPYAVFESAILFESGGDRRCDMTVAVCIPQQVRIERTMARDGLSREQVLARMERQMSDRQRAERADVVVTAVDFPEKEREADRLDALFRLRAREADR</sequence>
<comment type="pathway">
    <text evidence="5">Cofactor biosynthesis; coenzyme A biosynthesis; CoA from (R)-pantothenate: step 5/5.</text>
</comment>
<comment type="function">
    <text evidence="5">Catalyzes the phosphorylation of the 3'-hydroxyl group of dephosphocoenzyme A to form coenzyme A.</text>
</comment>
<protein>
    <recommendedName>
        <fullName evidence="5 6">Dephospho-CoA kinase</fullName>
        <ecNumber evidence="5 6">2.7.1.24</ecNumber>
    </recommendedName>
    <alternativeName>
        <fullName evidence="5">Dephosphocoenzyme A kinase</fullName>
    </alternativeName>
</protein>
<comment type="similarity">
    <text evidence="1 5">Belongs to the CoaE family.</text>
</comment>
<dbReference type="GO" id="GO:0004140">
    <property type="term" value="F:dephospho-CoA kinase activity"/>
    <property type="evidence" value="ECO:0007669"/>
    <property type="project" value="UniProtKB-UniRule"/>
</dbReference>
<evidence type="ECO:0000256" key="4">
    <source>
        <dbReference type="ARBA" id="ARBA00022993"/>
    </source>
</evidence>
<dbReference type="HAMAP" id="MF_00376">
    <property type="entry name" value="Dephospho_CoA_kinase"/>
    <property type="match status" value="1"/>
</dbReference>
<name>A0A9D1HCL5_9FLAO</name>
<evidence type="ECO:0000313" key="7">
    <source>
        <dbReference type="EMBL" id="HIT98472.1"/>
    </source>
</evidence>
<organism evidence="7 8">
    <name type="scientific">Candidatus Merdimorpha stercoravium</name>
    <dbReference type="NCBI Taxonomy" id="2840863"/>
    <lineage>
        <taxon>Bacteria</taxon>
        <taxon>Pseudomonadati</taxon>
        <taxon>Bacteroidota</taxon>
        <taxon>Flavobacteriia</taxon>
        <taxon>Flavobacteriales</taxon>
        <taxon>Candidatus Merdimorpha</taxon>
    </lineage>
</organism>
<comment type="subcellular location">
    <subcellularLocation>
        <location evidence="5">Cytoplasm</location>
    </subcellularLocation>
</comment>
<comment type="caution">
    <text evidence="7">The sequence shown here is derived from an EMBL/GenBank/DDBJ whole genome shotgun (WGS) entry which is preliminary data.</text>
</comment>
<comment type="catalytic activity">
    <reaction evidence="5">
        <text>3'-dephospho-CoA + ATP = ADP + CoA + H(+)</text>
        <dbReference type="Rhea" id="RHEA:18245"/>
        <dbReference type="ChEBI" id="CHEBI:15378"/>
        <dbReference type="ChEBI" id="CHEBI:30616"/>
        <dbReference type="ChEBI" id="CHEBI:57287"/>
        <dbReference type="ChEBI" id="CHEBI:57328"/>
        <dbReference type="ChEBI" id="CHEBI:456216"/>
        <dbReference type="EC" id="2.7.1.24"/>
    </reaction>
</comment>
<evidence type="ECO:0000256" key="2">
    <source>
        <dbReference type="ARBA" id="ARBA00022741"/>
    </source>
</evidence>
<evidence type="ECO:0000256" key="3">
    <source>
        <dbReference type="ARBA" id="ARBA00022840"/>
    </source>
</evidence>
<reference evidence="7" key="1">
    <citation type="submission" date="2020-10" db="EMBL/GenBank/DDBJ databases">
        <authorList>
            <person name="Gilroy R."/>
        </authorList>
    </citation>
    <scope>NUCLEOTIDE SEQUENCE</scope>
    <source>
        <strain evidence="7">1383</strain>
    </source>
</reference>
<gene>
    <name evidence="5 7" type="primary">coaE</name>
    <name evidence="7" type="ORF">IAC44_06505</name>
</gene>
<dbReference type="InterPro" id="IPR027417">
    <property type="entry name" value="P-loop_NTPase"/>
</dbReference>
<dbReference type="EC" id="2.7.1.24" evidence="5 6"/>
<dbReference type="InterPro" id="IPR001977">
    <property type="entry name" value="Depp_CoAkinase"/>
</dbReference>
<dbReference type="NCBIfam" id="TIGR00152">
    <property type="entry name" value="dephospho-CoA kinase"/>
    <property type="match status" value="1"/>
</dbReference>
<dbReference type="GO" id="GO:0015937">
    <property type="term" value="P:coenzyme A biosynthetic process"/>
    <property type="evidence" value="ECO:0007669"/>
    <property type="project" value="UniProtKB-UniRule"/>
</dbReference>
<accession>A0A9D1HCL5</accession>
<dbReference type="PANTHER" id="PTHR10695">
    <property type="entry name" value="DEPHOSPHO-COA KINASE-RELATED"/>
    <property type="match status" value="1"/>
</dbReference>
<dbReference type="PANTHER" id="PTHR10695:SF46">
    <property type="entry name" value="BIFUNCTIONAL COENZYME A SYNTHASE-RELATED"/>
    <property type="match status" value="1"/>
</dbReference>
<evidence type="ECO:0000256" key="6">
    <source>
        <dbReference type="NCBIfam" id="TIGR00152"/>
    </source>
</evidence>
<keyword evidence="2 5" id="KW-0547">Nucleotide-binding</keyword>
<dbReference type="Pfam" id="PF01121">
    <property type="entry name" value="CoaE"/>
    <property type="match status" value="1"/>
</dbReference>
<keyword evidence="4 5" id="KW-0173">Coenzyme A biosynthesis</keyword>
<dbReference type="EMBL" id="DVLY01000163">
    <property type="protein sequence ID" value="HIT98472.1"/>
    <property type="molecule type" value="Genomic_DNA"/>
</dbReference>
<proteinExistence type="inferred from homology"/>
<dbReference type="GO" id="GO:0005737">
    <property type="term" value="C:cytoplasm"/>
    <property type="evidence" value="ECO:0007669"/>
    <property type="project" value="UniProtKB-SubCell"/>
</dbReference>
<keyword evidence="5 7" id="KW-0808">Transferase</keyword>
<keyword evidence="5" id="KW-0963">Cytoplasm</keyword>
<keyword evidence="5 7" id="KW-0418">Kinase</keyword>
<dbReference type="GO" id="GO:0005524">
    <property type="term" value="F:ATP binding"/>
    <property type="evidence" value="ECO:0007669"/>
    <property type="project" value="UniProtKB-UniRule"/>
</dbReference>
<reference evidence="7" key="2">
    <citation type="journal article" date="2021" name="PeerJ">
        <title>Extensive microbial diversity within the chicken gut microbiome revealed by metagenomics and culture.</title>
        <authorList>
            <person name="Gilroy R."/>
            <person name="Ravi A."/>
            <person name="Getino M."/>
            <person name="Pursley I."/>
            <person name="Horton D.L."/>
            <person name="Alikhan N.F."/>
            <person name="Baker D."/>
            <person name="Gharbi K."/>
            <person name="Hall N."/>
            <person name="Watson M."/>
            <person name="Adriaenssens E.M."/>
            <person name="Foster-Nyarko E."/>
            <person name="Jarju S."/>
            <person name="Secka A."/>
            <person name="Antonio M."/>
            <person name="Oren A."/>
            <person name="Chaudhuri R.R."/>
            <person name="La Ragione R."/>
            <person name="Hildebrand F."/>
            <person name="Pallen M.J."/>
        </authorList>
    </citation>
    <scope>NUCLEOTIDE SEQUENCE</scope>
    <source>
        <strain evidence="7">1383</strain>
    </source>
</reference>
<dbReference type="AlphaFoldDB" id="A0A9D1HCL5"/>
<evidence type="ECO:0000313" key="8">
    <source>
        <dbReference type="Proteomes" id="UP000824161"/>
    </source>
</evidence>
<dbReference type="Proteomes" id="UP000824161">
    <property type="component" value="Unassembled WGS sequence"/>
</dbReference>
<dbReference type="PROSITE" id="PS51219">
    <property type="entry name" value="DPCK"/>
    <property type="match status" value="1"/>
</dbReference>
<evidence type="ECO:0000256" key="1">
    <source>
        <dbReference type="ARBA" id="ARBA00009018"/>
    </source>
</evidence>
<feature type="binding site" evidence="5">
    <location>
        <begin position="15"/>
        <end position="20"/>
    </location>
    <ligand>
        <name>ATP</name>
        <dbReference type="ChEBI" id="CHEBI:30616"/>
    </ligand>
</feature>
<dbReference type="SUPFAM" id="SSF52540">
    <property type="entry name" value="P-loop containing nucleoside triphosphate hydrolases"/>
    <property type="match status" value="1"/>
</dbReference>